<protein>
    <submittedName>
        <fullName evidence="2">Uncharacterized protein</fullName>
    </submittedName>
</protein>
<accession>A0A5E6MC77</accession>
<feature type="compositionally biased region" description="Low complexity" evidence="1">
    <location>
        <begin position="273"/>
        <end position="282"/>
    </location>
</feature>
<dbReference type="OrthoDB" id="183786at2"/>
<evidence type="ECO:0000313" key="3">
    <source>
        <dbReference type="Proteomes" id="UP000334923"/>
    </source>
</evidence>
<dbReference type="AlphaFoldDB" id="A0A5E6MC77"/>
<sequence length="328" mass="36005">MRRIWRRAGLAFVLGAISGAIYVLAGRGGGHGSSELRVSGSPKPTALQEDVVREELTPVLPEGMKLVRVNPVWFRERADGSFEAGYLLRFESSISWFQLPVGRFEPPARADALQKKLASYLIFYPDLEPGSCYRVHRRKAVVTKGKAMMVKWSIGRALFSGNRWRVEKEEPLPFESWGRVFTEEETSQVQEAEQTAWQGMVQRLQRIREGKVSSATGQGVSEGPKTPAFPTEGASPPEQRDVAGERVERALPVEASPVLRTVTAPEPDGLVRPSGEAGAGSPAALHRLYEEYERELQLAAARQRAKLAEEKKNSSTATGGASQLPAAP</sequence>
<dbReference type="EMBL" id="CABFVA020000083">
    <property type="protein sequence ID" value="VVM07144.1"/>
    <property type="molecule type" value="Genomic_DNA"/>
</dbReference>
<dbReference type="Proteomes" id="UP000334923">
    <property type="component" value="Unassembled WGS sequence"/>
</dbReference>
<evidence type="ECO:0000313" key="2">
    <source>
        <dbReference type="EMBL" id="VVM07144.1"/>
    </source>
</evidence>
<feature type="region of interest" description="Disordered" evidence="1">
    <location>
        <begin position="303"/>
        <end position="328"/>
    </location>
</feature>
<evidence type="ECO:0000256" key="1">
    <source>
        <dbReference type="SAM" id="MobiDB-lite"/>
    </source>
</evidence>
<feature type="region of interest" description="Disordered" evidence="1">
    <location>
        <begin position="262"/>
        <end position="282"/>
    </location>
</feature>
<organism evidence="2 3">
    <name type="scientific">Methylacidimicrobium tartarophylax</name>
    <dbReference type="NCBI Taxonomy" id="1041768"/>
    <lineage>
        <taxon>Bacteria</taxon>
        <taxon>Pseudomonadati</taxon>
        <taxon>Verrucomicrobiota</taxon>
        <taxon>Methylacidimicrobium</taxon>
    </lineage>
</organism>
<gene>
    <name evidence="2" type="ORF">MAMT_01597</name>
</gene>
<dbReference type="RefSeq" id="WP_142660421.1">
    <property type="nucleotide sequence ID" value="NZ_CABFVA020000083.1"/>
</dbReference>
<proteinExistence type="predicted"/>
<reference evidence="2 3" key="1">
    <citation type="submission" date="2019-09" db="EMBL/GenBank/DDBJ databases">
        <authorList>
            <person name="Cremers G."/>
        </authorList>
    </citation>
    <scope>NUCLEOTIDE SEQUENCE [LARGE SCALE GENOMIC DNA]</scope>
    <source>
        <strain evidence="2">4A</strain>
    </source>
</reference>
<feature type="region of interest" description="Disordered" evidence="1">
    <location>
        <begin position="208"/>
        <end position="243"/>
    </location>
</feature>
<keyword evidence="3" id="KW-1185">Reference proteome</keyword>
<name>A0A5E6MC77_9BACT</name>